<dbReference type="GO" id="GO:0016706">
    <property type="term" value="F:2-oxoglutarate-dependent dioxygenase activity"/>
    <property type="evidence" value="ECO:0007669"/>
    <property type="project" value="UniProtKB-ARBA"/>
</dbReference>
<gene>
    <name evidence="2" type="ORF">AVDCRST_MAG88-539</name>
</gene>
<accession>A0A6J4UGR7</accession>
<evidence type="ECO:0000256" key="1">
    <source>
        <dbReference type="SAM" id="MobiDB-lite"/>
    </source>
</evidence>
<sequence length="257" mass="28049">VLGPEEIGHLLGVVDRLGVDHRAQQGLAPDAPVEIRNAVARPGGDALLPLLDWPATFPLMAEILGWNIQLTTSHVFIRTPTPDEAATFKAIGWHCDGPSPEKFPVVHGAHPRLYAKIGYFLTDLSEPDKGNLRVVPGSHLSATPPPRDPDSGDPAGAIQVTTRPGDAVLFEQRLWHAVGPNYAGEARKNIYIGYCYRWMKAIDFSAQSPELLARANPVQRQLLGHATSDLSYYLPMANGGEDVPLKAWLERHLAGER</sequence>
<dbReference type="EMBL" id="CADCWM010000181">
    <property type="protein sequence ID" value="CAA9547739.1"/>
    <property type="molecule type" value="Genomic_DNA"/>
</dbReference>
<feature type="region of interest" description="Disordered" evidence="1">
    <location>
        <begin position="136"/>
        <end position="156"/>
    </location>
</feature>
<dbReference type="Gene3D" id="2.60.120.620">
    <property type="entry name" value="q2cbj1_9rhob like domain"/>
    <property type="match status" value="1"/>
</dbReference>
<protein>
    <recommendedName>
        <fullName evidence="3">Phytanoyl-CoA dioxygenase</fullName>
    </recommendedName>
</protein>
<evidence type="ECO:0000313" key="2">
    <source>
        <dbReference type="EMBL" id="CAA9547739.1"/>
    </source>
</evidence>
<organism evidence="2">
    <name type="scientific">uncultured Thermomicrobiales bacterium</name>
    <dbReference type="NCBI Taxonomy" id="1645740"/>
    <lineage>
        <taxon>Bacteria</taxon>
        <taxon>Pseudomonadati</taxon>
        <taxon>Thermomicrobiota</taxon>
        <taxon>Thermomicrobia</taxon>
        <taxon>Thermomicrobiales</taxon>
        <taxon>environmental samples</taxon>
    </lineage>
</organism>
<proteinExistence type="predicted"/>
<name>A0A6J4UGR7_9BACT</name>
<dbReference type="InterPro" id="IPR008775">
    <property type="entry name" value="Phytyl_CoA_dOase-like"/>
</dbReference>
<reference evidence="2" key="1">
    <citation type="submission" date="2020-02" db="EMBL/GenBank/DDBJ databases">
        <authorList>
            <person name="Meier V. D."/>
        </authorList>
    </citation>
    <scope>NUCLEOTIDE SEQUENCE</scope>
    <source>
        <strain evidence="2">AVDCRST_MAG88</strain>
    </source>
</reference>
<feature type="non-terminal residue" evidence="2">
    <location>
        <position position="1"/>
    </location>
</feature>
<dbReference type="AlphaFoldDB" id="A0A6J4UGR7"/>
<evidence type="ECO:0008006" key="3">
    <source>
        <dbReference type="Google" id="ProtNLM"/>
    </source>
</evidence>
<dbReference type="Pfam" id="PF05721">
    <property type="entry name" value="PhyH"/>
    <property type="match status" value="1"/>
</dbReference>
<dbReference type="SUPFAM" id="SSF51197">
    <property type="entry name" value="Clavaminate synthase-like"/>
    <property type="match status" value="1"/>
</dbReference>